<sequence>MSRSNSITLAAAVVAGWIALEFALRRGLVIAAAAVGVDPGLVDALVLAIGFPAIAAVLSWYALERGQDRERWGWDWTPRALGAGVLAALVGFVLVAGAAQVDSALFGLDESATTRGDGLSAAIALLLLVGNGVVVPIAEEQVWRGIVQTNLVDGWGVPAGIAVTALLFAGKHVIVDLSVIRITTLLTLGFLFGVVRHRWGTASSTVTHVLINTVSTVGLVAAAFG</sequence>
<organism evidence="3 4">
    <name type="scientific">Natrinema versiforme</name>
    <dbReference type="NCBI Taxonomy" id="88724"/>
    <lineage>
        <taxon>Archaea</taxon>
        <taxon>Methanobacteriati</taxon>
        <taxon>Methanobacteriota</taxon>
        <taxon>Stenosarchaea group</taxon>
        <taxon>Halobacteria</taxon>
        <taxon>Halobacteriales</taxon>
        <taxon>Natrialbaceae</taxon>
        <taxon>Natrinema</taxon>
    </lineage>
</organism>
<protein>
    <submittedName>
        <fullName evidence="3">CPBP family intramembrane metalloprotease</fullName>
    </submittedName>
</protein>
<feature type="transmembrane region" description="Helical" evidence="1">
    <location>
        <begin position="206"/>
        <end position="224"/>
    </location>
</feature>
<dbReference type="GO" id="GO:0080120">
    <property type="term" value="P:CAAX-box protein maturation"/>
    <property type="evidence" value="ECO:0007669"/>
    <property type="project" value="UniProtKB-ARBA"/>
</dbReference>
<keyword evidence="3" id="KW-0482">Metalloprotease</keyword>
<evidence type="ECO:0000256" key="1">
    <source>
        <dbReference type="SAM" id="Phobius"/>
    </source>
</evidence>
<dbReference type="InterPro" id="IPR003675">
    <property type="entry name" value="Rce1/LyrA-like_dom"/>
</dbReference>
<dbReference type="GO" id="GO:0006508">
    <property type="term" value="P:proteolysis"/>
    <property type="evidence" value="ECO:0007669"/>
    <property type="project" value="UniProtKB-KW"/>
</dbReference>
<feature type="domain" description="CAAX prenyl protease 2/Lysostaphin resistance protein A-like" evidence="2">
    <location>
        <begin position="124"/>
        <end position="214"/>
    </location>
</feature>
<feature type="transmembrane region" description="Helical" evidence="1">
    <location>
        <begin position="41"/>
        <end position="61"/>
    </location>
</feature>
<evidence type="ECO:0000313" key="4">
    <source>
        <dbReference type="Proteomes" id="UP000302218"/>
    </source>
</evidence>
<proteinExistence type="predicted"/>
<dbReference type="Pfam" id="PF02517">
    <property type="entry name" value="Rce1-like"/>
    <property type="match status" value="1"/>
</dbReference>
<dbReference type="RefSeq" id="WP_138244961.1">
    <property type="nucleotide sequence ID" value="NZ_CP040330.1"/>
</dbReference>
<name>A0A4V1FZN6_9EURY</name>
<feature type="transmembrane region" description="Helical" evidence="1">
    <location>
        <begin position="119"/>
        <end position="138"/>
    </location>
</feature>
<dbReference type="Proteomes" id="UP000302218">
    <property type="component" value="Chromosome"/>
</dbReference>
<keyword evidence="1" id="KW-0472">Membrane</keyword>
<reference evidence="4" key="1">
    <citation type="submission" date="2019-05" db="EMBL/GenBank/DDBJ databases">
        <title>Genome sequence and methylation pattern of the halophilic Archaeon Natrinema versiforme BOL5-4.</title>
        <authorList>
            <person name="DasSarma P."/>
            <person name="Anton B.P."/>
            <person name="DasSarma S.L."/>
            <person name="Martinez F.L."/>
            <person name="Guzman D."/>
            <person name="Roberts R.J."/>
            <person name="DasSarma S."/>
        </authorList>
    </citation>
    <scope>NUCLEOTIDE SEQUENCE [LARGE SCALE GENOMIC DNA]</scope>
    <source>
        <strain evidence="4">BOL5-4</strain>
    </source>
</reference>
<dbReference type="GO" id="GO:0008237">
    <property type="term" value="F:metallopeptidase activity"/>
    <property type="evidence" value="ECO:0007669"/>
    <property type="project" value="UniProtKB-KW"/>
</dbReference>
<dbReference type="GeneID" id="40265391"/>
<gene>
    <name evidence="3" type="ORF">FEJ81_08920</name>
</gene>
<keyword evidence="3" id="KW-0378">Hydrolase</keyword>
<evidence type="ECO:0000259" key="2">
    <source>
        <dbReference type="Pfam" id="PF02517"/>
    </source>
</evidence>
<keyword evidence="3" id="KW-0645">Protease</keyword>
<dbReference type="OrthoDB" id="177081at2157"/>
<dbReference type="KEGG" id="nvr:FEJ81_08920"/>
<dbReference type="GO" id="GO:0004175">
    <property type="term" value="F:endopeptidase activity"/>
    <property type="evidence" value="ECO:0007669"/>
    <property type="project" value="UniProtKB-ARBA"/>
</dbReference>
<feature type="transmembrane region" description="Helical" evidence="1">
    <location>
        <begin position="150"/>
        <end position="168"/>
    </location>
</feature>
<keyword evidence="1" id="KW-1133">Transmembrane helix</keyword>
<evidence type="ECO:0000313" key="3">
    <source>
        <dbReference type="EMBL" id="QCS42476.1"/>
    </source>
</evidence>
<dbReference type="EMBL" id="CP040330">
    <property type="protein sequence ID" value="QCS42476.1"/>
    <property type="molecule type" value="Genomic_DNA"/>
</dbReference>
<feature type="transmembrane region" description="Helical" evidence="1">
    <location>
        <begin position="81"/>
        <end position="99"/>
    </location>
</feature>
<accession>A0A4V1FZN6</accession>
<feature type="transmembrane region" description="Helical" evidence="1">
    <location>
        <begin position="174"/>
        <end position="194"/>
    </location>
</feature>
<keyword evidence="1" id="KW-0812">Transmembrane</keyword>
<dbReference type="AlphaFoldDB" id="A0A4V1FZN6"/>